<evidence type="ECO:0000313" key="3">
    <source>
        <dbReference type="Proteomes" id="UP000236161"/>
    </source>
</evidence>
<dbReference type="PANTHER" id="PTHR31902:SF14">
    <property type="entry name" value="ACTIN PATCHES DISTAL PROTEIN 1"/>
    <property type="match status" value="1"/>
</dbReference>
<keyword evidence="1" id="KW-0472">Membrane</keyword>
<feature type="transmembrane region" description="Helical" evidence="1">
    <location>
        <begin position="392"/>
        <end position="411"/>
    </location>
</feature>
<dbReference type="OrthoDB" id="10253744at2759"/>
<sequence length="415" mass="45546">MPPPPVSAMATLAASSLCKSFPGHHTLRTLIFYIYSSHPPLSSPMSAAEACLCQASADCSEGTVNFSAESTASGVDGVATKEFGFRRAEFGRDSLVGTVQPYDRHLFLRYKSPDAWPSNFDTAVSNRLPHLFAAAIRSRKGDMKKRTRLMICGGEDGTSASDGDVLIFPDMICCRRLAEIDVHNFVEEVLVKDAQWLPGAVETLTGSYVFVCSHGSRDRRCGVCGPILIEKFREKISSSGLNDQVFVYPCSHIGGHKFAGNVIIFSPAANGEVSGHWYGYVSPDDVHLLVERHIQKGEVIAQLWRGQMGLSKEEQRKAQRNRLHLDARVNEDNSNRSIKGMVANPSSESIIEAEGRPESNELGYNHKSRSKSSAILKLCGIQNFFDRPQDTYIALAVLASITSVCMAYSCYGHSR</sequence>
<evidence type="ECO:0008006" key="4">
    <source>
        <dbReference type="Google" id="ProtNLM"/>
    </source>
</evidence>
<name>A0A2I0ASY9_9ASPA</name>
<evidence type="ECO:0000313" key="2">
    <source>
        <dbReference type="EMBL" id="PKA58664.1"/>
    </source>
</evidence>
<keyword evidence="1" id="KW-1133">Transmembrane helix</keyword>
<organism evidence="2 3">
    <name type="scientific">Apostasia shenzhenica</name>
    <dbReference type="NCBI Taxonomy" id="1088818"/>
    <lineage>
        <taxon>Eukaryota</taxon>
        <taxon>Viridiplantae</taxon>
        <taxon>Streptophyta</taxon>
        <taxon>Embryophyta</taxon>
        <taxon>Tracheophyta</taxon>
        <taxon>Spermatophyta</taxon>
        <taxon>Magnoliopsida</taxon>
        <taxon>Liliopsida</taxon>
        <taxon>Asparagales</taxon>
        <taxon>Orchidaceae</taxon>
        <taxon>Apostasioideae</taxon>
        <taxon>Apostasia</taxon>
    </lineage>
</organism>
<dbReference type="SUPFAM" id="SSF52833">
    <property type="entry name" value="Thioredoxin-like"/>
    <property type="match status" value="1"/>
</dbReference>
<dbReference type="Pfam" id="PF06999">
    <property type="entry name" value="Suc_Fer-like"/>
    <property type="match status" value="1"/>
</dbReference>
<dbReference type="InterPro" id="IPR036249">
    <property type="entry name" value="Thioredoxin-like_sf"/>
</dbReference>
<accession>A0A2I0ASY9</accession>
<proteinExistence type="predicted"/>
<dbReference type="InterPro" id="IPR009737">
    <property type="entry name" value="Aim32/Apd1-like"/>
</dbReference>
<dbReference type="CDD" id="cd03062">
    <property type="entry name" value="TRX_Fd_Sucrase"/>
    <property type="match status" value="1"/>
</dbReference>
<dbReference type="AlphaFoldDB" id="A0A2I0ASY9"/>
<gene>
    <name evidence="2" type="ORF">AXF42_Ash008951</name>
</gene>
<dbReference type="FunFam" id="3.40.30.10:FF:000213">
    <property type="entry name" value="APD1p protein"/>
    <property type="match status" value="1"/>
</dbReference>
<keyword evidence="3" id="KW-1185">Reference proteome</keyword>
<dbReference type="PANTHER" id="PTHR31902">
    <property type="entry name" value="ACTIN PATCHES DISTAL PROTEIN 1"/>
    <property type="match status" value="1"/>
</dbReference>
<dbReference type="Gene3D" id="3.40.30.10">
    <property type="entry name" value="Glutaredoxin"/>
    <property type="match status" value="1"/>
</dbReference>
<protein>
    <recommendedName>
        <fullName evidence="4">Altered inheritance of mitochondria protein 32</fullName>
    </recommendedName>
</protein>
<evidence type="ECO:0000256" key="1">
    <source>
        <dbReference type="SAM" id="Phobius"/>
    </source>
</evidence>
<reference evidence="2 3" key="1">
    <citation type="journal article" date="2017" name="Nature">
        <title>The Apostasia genome and the evolution of orchids.</title>
        <authorList>
            <person name="Zhang G.Q."/>
            <person name="Liu K.W."/>
            <person name="Li Z."/>
            <person name="Lohaus R."/>
            <person name="Hsiao Y.Y."/>
            <person name="Niu S.C."/>
            <person name="Wang J.Y."/>
            <person name="Lin Y.C."/>
            <person name="Xu Q."/>
            <person name="Chen L.J."/>
            <person name="Yoshida K."/>
            <person name="Fujiwara S."/>
            <person name="Wang Z.W."/>
            <person name="Zhang Y.Q."/>
            <person name="Mitsuda N."/>
            <person name="Wang M."/>
            <person name="Liu G.H."/>
            <person name="Pecoraro L."/>
            <person name="Huang H.X."/>
            <person name="Xiao X.J."/>
            <person name="Lin M."/>
            <person name="Wu X.Y."/>
            <person name="Wu W.L."/>
            <person name="Chen Y.Y."/>
            <person name="Chang S.B."/>
            <person name="Sakamoto S."/>
            <person name="Ohme-Takagi M."/>
            <person name="Yagi M."/>
            <person name="Zeng S.J."/>
            <person name="Shen C.Y."/>
            <person name="Yeh C.M."/>
            <person name="Luo Y.B."/>
            <person name="Tsai W.C."/>
            <person name="Van de Peer Y."/>
            <person name="Liu Z.J."/>
        </authorList>
    </citation>
    <scope>NUCLEOTIDE SEQUENCE [LARGE SCALE GENOMIC DNA]</scope>
    <source>
        <strain evidence="3">cv. Shenzhen</strain>
        <tissue evidence="2">Stem</tissue>
    </source>
</reference>
<dbReference type="Proteomes" id="UP000236161">
    <property type="component" value="Unassembled WGS sequence"/>
</dbReference>
<dbReference type="EMBL" id="KZ451951">
    <property type="protein sequence ID" value="PKA58664.1"/>
    <property type="molecule type" value="Genomic_DNA"/>
</dbReference>
<keyword evidence="1" id="KW-0812">Transmembrane</keyword>
<dbReference type="STRING" id="1088818.A0A2I0ASY9"/>